<evidence type="ECO:0000256" key="3">
    <source>
        <dbReference type="ARBA" id="ARBA00023125"/>
    </source>
</evidence>
<feature type="region of interest" description="Disordered" evidence="6">
    <location>
        <begin position="89"/>
        <end position="109"/>
    </location>
</feature>
<comment type="caution">
    <text evidence="8">The sequence shown here is derived from an EMBL/GenBank/DDBJ whole genome shotgun (WGS) entry which is preliminary data.</text>
</comment>
<keyword evidence="3" id="KW-0238">DNA-binding</keyword>
<dbReference type="InterPro" id="IPR058673">
    <property type="entry name" value="HHO5-like_N"/>
</dbReference>
<dbReference type="SUPFAM" id="SSF46689">
    <property type="entry name" value="Homeodomain-like"/>
    <property type="match status" value="1"/>
</dbReference>
<dbReference type="InterPro" id="IPR006447">
    <property type="entry name" value="Myb_dom_plants"/>
</dbReference>
<dbReference type="AlphaFoldDB" id="A0AAW1WJ99"/>
<keyword evidence="4" id="KW-0804">Transcription</keyword>
<evidence type="ECO:0000313" key="9">
    <source>
        <dbReference type="Proteomes" id="UP001457282"/>
    </source>
</evidence>
<sequence length="296" mass="33213">MGSSSSPLELTLSLKPSYVPKSINHLLTDLDQIDSVSRKLSVLKDYLNKHKEELHKVEQFKRELPQCVLLLMDAIQEIQEQILVIKNGSVETDQPEEPSFSPSKDDRVTMVRPNKCSRKGNEKVEVNSTKGSNPMLKLNINANDYAVPVVNDHCPSLSQPILRNNRRIWTPELHSRFLKALNDLGGAGAATPKQIREMMQVKGLTNDQVKSHLQKYRIYKRAGVPGPEARASSISAESADHLHRPAAMASQEQWTRQSQFPCTTRDFFSTATSIPQYSNSSQHQGDDDPGMHNYGI</sequence>
<comment type="subcellular location">
    <subcellularLocation>
        <location evidence="1">Nucleus</location>
    </subcellularLocation>
</comment>
<keyword evidence="9" id="KW-1185">Reference proteome</keyword>
<evidence type="ECO:0000259" key="7">
    <source>
        <dbReference type="PROSITE" id="PS51294"/>
    </source>
</evidence>
<dbReference type="PROSITE" id="PS51294">
    <property type="entry name" value="HTH_MYB"/>
    <property type="match status" value="1"/>
</dbReference>
<dbReference type="InterPro" id="IPR044787">
    <property type="entry name" value="HHO5-like"/>
</dbReference>
<evidence type="ECO:0000256" key="4">
    <source>
        <dbReference type="ARBA" id="ARBA00023163"/>
    </source>
</evidence>
<dbReference type="FunFam" id="1.10.10.60:FF:000007">
    <property type="entry name" value="Two-component response regulator"/>
    <property type="match status" value="1"/>
</dbReference>
<dbReference type="InterPro" id="IPR017930">
    <property type="entry name" value="Myb_dom"/>
</dbReference>
<dbReference type="PANTHER" id="PTHR31003">
    <property type="entry name" value="MYB FAMILY TRANSCRIPTION FACTOR"/>
    <property type="match status" value="1"/>
</dbReference>
<dbReference type="GO" id="GO:0003700">
    <property type="term" value="F:DNA-binding transcription factor activity"/>
    <property type="evidence" value="ECO:0007669"/>
    <property type="project" value="InterPro"/>
</dbReference>
<proteinExistence type="predicted"/>
<dbReference type="Gene3D" id="1.10.10.60">
    <property type="entry name" value="Homeodomain-like"/>
    <property type="match status" value="1"/>
</dbReference>
<feature type="region of interest" description="Disordered" evidence="6">
    <location>
        <begin position="275"/>
        <end position="296"/>
    </location>
</feature>
<evidence type="ECO:0000256" key="1">
    <source>
        <dbReference type="ARBA" id="ARBA00004123"/>
    </source>
</evidence>
<keyword evidence="2" id="KW-0805">Transcription regulation</keyword>
<keyword evidence="5" id="KW-0539">Nucleus</keyword>
<dbReference type="InterPro" id="IPR001005">
    <property type="entry name" value="SANT/Myb"/>
</dbReference>
<dbReference type="NCBIfam" id="TIGR01557">
    <property type="entry name" value="myb_SHAQKYF"/>
    <property type="match status" value="1"/>
</dbReference>
<organism evidence="8 9">
    <name type="scientific">Rubus argutus</name>
    <name type="common">Southern blackberry</name>
    <dbReference type="NCBI Taxonomy" id="59490"/>
    <lineage>
        <taxon>Eukaryota</taxon>
        <taxon>Viridiplantae</taxon>
        <taxon>Streptophyta</taxon>
        <taxon>Embryophyta</taxon>
        <taxon>Tracheophyta</taxon>
        <taxon>Spermatophyta</taxon>
        <taxon>Magnoliopsida</taxon>
        <taxon>eudicotyledons</taxon>
        <taxon>Gunneridae</taxon>
        <taxon>Pentapetalae</taxon>
        <taxon>rosids</taxon>
        <taxon>fabids</taxon>
        <taxon>Rosales</taxon>
        <taxon>Rosaceae</taxon>
        <taxon>Rosoideae</taxon>
        <taxon>Rosoideae incertae sedis</taxon>
        <taxon>Rubus</taxon>
    </lineage>
</organism>
<dbReference type="Pfam" id="PF00249">
    <property type="entry name" value="Myb_DNA-binding"/>
    <property type="match status" value="1"/>
</dbReference>
<accession>A0AAW1WJ99</accession>
<dbReference type="Proteomes" id="UP001457282">
    <property type="component" value="Unassembled WGS sequence"/>
</dbReference>
<evidence type="ECO:0000256" key="2">
    <source>
        <dbReference type="ARBA" id="ARBA00023015"/>
    </source>
</evidence>
<reference evidence="8 9" key="1">
    <citation type="journal article" date="2023" name="G3 (Bethesda)">
        <title>A chromosome-length genome assembly and annotation of blackberry (Rubus argutus, cv. 'Hillquist').</title>
        <authorList>
            <person name="Bruna T."/>
            <person name="Aryal R."/>
            <person name="Dudchenko O."/>
            <person name="Sargent D.J."/>
            <person name="Mead D."/>
            <person name="Buti M."/>
            <person name="Cavallini A."/>
            <person name="Hytonen T."/>
            <person name="Andres J."/>
            <person name="Pham M."/>
            <person name="Weisz D."/>
            <person name="Mascagni F."/>
            <person name="Usai G."/>
            <person name="Natali L."/>
            <person name="Bassil N."/>
            <person name="Fernandez G.E."/>
            <person name="Lomsadze A."/>
            <person name="Armour M."/>
            <person name="Olukolu B."/>
            <person name="Poorten T."/>
            <person name="Britton C."/>
            <person name="Davik J."/>
            <person name="Ashrafi H."/>
            <person name="Aiden E.L."/>
            <person name="Borodovsky M."/>
            <person name="Worthington M."/>
        </authorList>
    </citation>
    <scope>NUCLEOTIDE SEQUENCE [LARGE SCALE GENOMIC DNA]</scope>
    <source>
        <strain evidence="8">PI 553951</strain>
    </source>
</reference>
<protein>
    <recommendedName>
        <fullName evidence="7">HTH myb-type domain-containing protein</fullName>
    </recommendedName>
</protein>
<evidence type="ECO:0000256" key="6">
    <source>
        <dbReference type="SAM" id="MobiDB-lite"/>
    </source>
</evidence>
<evidence type="ECO:0000256" key="5">
    <source>
        <dbReference type="ARBA" id="ARBA00023242"/>
    </source>
</evidence>
<dbReference type="InterPro" id="IPR009057">
    <property type="entry name" value="Homeodomain-like_sf"/>
</dbReference>
<gene>
    <name evidence="8" type="ORF">M0R45_033189</name>
</gene>
<dbReference type="GO" id="GO:0005634">
    <property type="term" value="C:nucleus"/>
    <property type="evidence" value="ECO:0007669"/>
    <property type="project" value="UniProtKB-SubCell"/>
</dbReference>
<dbReference type="PANTHER" id="PTHR31003:SF28">
    <property type="entry name" value="HTH MYB-TYPE DOMAIN-CONTAINING PROTEIN"/>
    <property type="match status" value="1"/>
</dbReference>
<dbReference type="GO" id="GO:0003677">
    <property type="term" value="F:DNA binding"/>
    <property type="evidence" value="ECO:0007669"/>
    <property type="project" value="UniProtKB-KW"/>
</dbReference>
<evidence type="ECO:0000313" key="8">
    <source>
        <dbReference type="EMBL" id="KAK9924841.1"/>
    </source>
</evidence>
<dbReference type="Pfam" id="PF26575">
    <property type="entry name" value="HHO5_N"/>
    <property type="match status" value="1"/>
</dbReference>
<name>A0AAW1WJ99_RUBAR</name>
<dbReference type="EMBL" id="JBEDUW010000006">
    <property type="protein sequence ID" value="KAK9924841.1"/>
    <property type="molecule type" value="Genomic_DNA"/>
</dbReference>
<feature type="domain" description="HTH myb-type" evidence="7">
    <location>
        <begin position="165"/>
        <end position="221"/>
    </location>
</feature>